<dbReference type="PROSITE" id="PS50042">
    <property type="entry name" value="CNMP_BINDING_3"/>
    <property type="match status" value="1"/>
</dbReference>
<keyword evidence="1" id="KW-0813">Transport</keyword>
<accession>A0A1R2BJ16</accession>
<dbReference type="InterPro" id="IPR000595">
    <property type="entry name" value="cNMP-bd_dom"/>
</dbReference>
<feature type="transmembrane region" description="Helical" evidence="3">
    <location>
        <begin position="139"/>
        <end position="158"/>
    </location>
</feature>
<dbReference type="Pfam" id="PF00027">
    <property type="entry name" value="cNMP_binding"/>
    <property type="match status" value="1"/>
</dbReference>
<dbReference type="PROSITE" id="PS50158">
    <property type="entry name" value="ZF_CCHC"/>
    <property type="match status" value="1"/>
</dbReference>
<dbReference type="SMART" id="SM00343">
    <property type="entry name" value="ZnF_C2HC"/>
    <property type="match status" value="1"/>
</dbReference>
<feature type="transmembrane region" description="Helical" evidence="3">
    <location>
        <begin position="285"/>
        <end position="303"/>
    </location>
</feature>
<evidence type="ECO:0000256" key="1">
    <source>
        <dbReference type="ARBA" id="ARBA00023303"/>
    </source>
</evidence>
<feature type="transmembrane region" description="Helical" evidence="3">
    <location>
        <begin position="216"/>
        <end position="236"/>
    </location>
</feature>
<gene>
    <name evidence="6" type="ORF">SteCoe_23800</name>
</gene>
<evidence type="ECO:0008006" key="8">
    <source>
        <dbReference type="Google" id="ProtNLM"/>
    </source>
</evidence>
<dbReference type="InterPro" id="IPR013099">
    <property type="entry name" value="K_chnl_dom"/>
</dbReference>
<evidence type="ECO:0000256" key="3">
    <source>
        <dbReference type="SAM" id="Phobius"/>
    </source>
</evidence>
<reference evidence="6 7" key="1">
    <citation type="submission" date="2016-11" db="EMBL/GenBank/DDBJ databases">
        <title>The macronuclear genome of Stentor coeruleus: a giant cell with tiny introns.</title>
        <authorList>
            <person name="Slabodnick M."/>
            <person name="Ruby J.G."/>
            <person name="Reiff S.B."/>
            <person name="Swart E.C."/>
            <person name="Gosai S."/>
            <person name="Prabakaran S."/>
            <person name="Witkowska E."/>
            <person name="Larue G.E."/>
            <person name="Fisher S."/>
            <person name="Freeman R.M."/>
            <person name="Gunawardena J."/>
            <person name="Chu W."/>
            <person name="Stover N.A."/>
            <person name="Gregory B.D."/>
            <person name="Nowacki M."/>
            <person name="Derisi J."/>
            <person name="Roy S.W."/>
            <person name="Marshall W.F."/>
            <person name="Sood P."/>
        </authorList>
    </citation>
    <scope>NUCLEOTIDE SEQUENCE [LARGE SCALE GENOMIC DNA]</scope>
    <source>
        <strain evidence="6">WM001</strain>
    </source>
</reference>
<dbReference type="InterPro" id="IPR001878">
    <property type="entry name" value="Znf_CCHC"/>
</dbReference>
<dbReference type="OrthoDB" id="417078at2759"/>
<dbReference type="GO" id="GO:0008270">
    <property type="term" value="F:zinc ion binding"/>
    <property type="evidence" value="ECO:0007669"/>
    <property type="project" value="UniProtKB-KW"/>
</dbReference>
<dbReference type="SUPFAM" id="SSF51206">
    <property type="entry name" value="cAMP-binding domain-like"/>
    <property type="match status" value="1"/>
</dbReference>
<keyword evidence="2" id="KW-0863">Zinc-finger</keyword>
<keyword evidence="7" id="KW-1185">Reference proteome</keyword>
<name>A0A1R2BJ16_9CILI</name>
<keyword evidence="2" id="KW-0862">Zinc</keyword>
<feature type="transmembrane region" description="Helical" evidence="3">
    <location>
        <begin position="257"/>
        <end position="273"/>
    </location>
</feature>
<proteinExistence type="predicted"/>
<keyword evidence="3" id="KW-1133">Transmembrane helix</keyword>
<evidence type="ECO:0000259" key="5">
    <source>
        <dbReference type="PROSITE" id="PS50158"/>
    </source>
</evidence>
<dbReference type="InterPro" id="IPR036875">
    <property type="entry name" value="Znf_CCHC_sf"/>
</dbReference>
<dbReference type="Gene3D" id="1.10.287.70">
    <property type="match status" value="1"/>
</dbReference>
<evidence type="ECO:0000256" key="2">
    <source>
        <dbReference type="PROSITE-ProRule" id="PRU00047"/>
    </source>
</evidence>
<keyword evidence="3" id="KW-0812">Transmembrane</keyword>
<feature type="transmembrane region" description="Helical" evidence="3">
    <location>
        <begin position="101"/>
        <end position="119"/>
    </location>
</feature>
<sequence length="722" mass="85651">MKEDTINAFNRKWSNMSLLYRVEQLKKEKARRSMSRSSIMIRRRSDYFYIDQAIGNFGVFLPDSISREIWDILAVILIIFQVIAIPYLLSYTSIFIESYFLMLLTCDCFFLIEIALNFNTGYFSDGTLVKHRKHIVLRYLRSSFFSDIFGCLPFELFIHDMMFDSIGRVVFDNTERMKYIWMLKFLNLFKLPRIINTLQYHFTHELTYTVFHLMKFLISAMMIVHWITCLMYLLFLKDLDSTGMMWYQIYNTDKEPYLRYFYMTVFTMTSTGYGDILPFSYNQKILTIGIMCLSCWLFAFILTNSKDILLRYSAQDNFYKDVMSKIKKYMVNNSIQRSTRVKILSYFKYLKDNAKKCSINENDILNTLSRPLREDIFVVTRGNAVRKCPFFKFYSFDFLRILIRSLRHAIFAPGDIIIKENDLSNSIYFILKGRVEIFHERTQTAFKELNKKRYFGEISFFLPCPRSSSARSLVFSELLTLTRYELEGIVSKRPKDYEYHRLFTMQAFSNLALLGVRCYLCNNLGHIAKDCRKFVILINKSEFVKESDNRRYSQNKKIKKNKFENETPNPLIKYFSHSNIVGTNFDPQELYKKSEGLQTRAHTYLKEDVLLHYRASICVNNIDDEDQDEGSIEKDSSRRNSVLPIDKQYTSQFLMKRNSAADAELFDKINRNISWEDDCQTELITFGDMARHKSECEIPKLFKSAFPYTFTYNPCIIYIKLN</sequence>
<evidence type="ECO:0000313" key="6">
    <source>
        <dbReference type="EMBL" id="OMJ76739.1"/>
    </source>
</evidence>
<dbReference type="GO" id="GO:0005249">
    <property type="term" value="F:voltage-gated potassium channel activity"/>
    <property type="evidence" value="ECO:0007669"/>
    <property type="project" value="InterPro"/>
</dbReference>
<dbReference type="SMART" id="SM00100">
    <property type="entry name" value="cNMP"/>
    <property type="match status" value="1"/>
</dbReference>
<organism evidence="6 7">
    <name type="scientific">Stentor coeruleus</name>
    <dbReference type="NCBI Taxonomy" id="5963"/>
    <lineage>
        <taxon>Eukaryota</taxon>
        <taxon>Sar</taxon>
        <taxon>Alveolata</taxon>
        <taxon>Ciliophora</taxon>
        <taxon>Postciliodesmatophora</taxon>
        <taxon>Heterotrichea</taxon>
        <taxon>Heterotrichida</taxon>
        <taxon>Stentoridae</taxon>
        <taxon>Stentor</taxon>
    </lineage>
</organism>
<keyword evidence="2" id="KW-0479">Metal-binding</keyword>
<dbReference type="Proteomes" id="UP000187209">
    <property type="component" value="Unassembled WGS sequence"/>
</dbReference>
<dbReference type="EMBL" id="MPUH01000613">
    <property type="protein sequence ID" value="OMJ76739.1"/>
    <property type="molecule type" value="Genomic_DNA"/>
</dbReference>
<keyword evidence="3" id="KW-0472">Membrane</keyword>
<dbReference type="InterPro" id="IPR014710">
    <property type="entry name" value="RmlC-like_jellyroll"/>
</dbReference>
<dbReference type="GO" id="GO:0098855">
    <property type="term" value="C:HCN channel complex"/>
    <property type="evidence" value="ECO:0007669"/>
    <property type="project" value="TreeGrafter"/>
</dbReference>
<dbReference type="SUPFAM" id="SSF57756">
    <property type="entry name" value="Retrovirus zinc finger-like domains"/>
    <property type="match status" value="1"/>
</dbReference>
<feature type="domain" description="Cyclic nucleotide-binding" evidence="4">
    <location>
        <begin position="390"/>
        <end position="490"/>
    </location>
</feature>
<evidence type="ECO:0000259" key="4">
    <source>
        <dbReference type="PROSITE" id="PS50042"/>
    </source>
</evidence>
<dbReference type="Gene3D" id="2.60.120.10">
    <property type="entry name" value="Jelly Rolls"/>
    <property type="match status" value="1"/>
</dbReference>
<protein>
    <recommendedName>
        <fullName evidence="8">Cyclic nucleotide-binding domain-containing protein</fullName>
    </recommendedName>
</protein>
<dbReference type="GO" id="GO:0003254">
    <property type="term" value="P:regulation of membrane depolarization"/>
    <property type="evidence" value="ECO:0007669"/>
    <property type="project" value="TreeGrafter"/>
</dbReference>
<dbReference type="GO" id="GO:0003676">
    <property type="term" value="F:nucleic acid binding"/>
    <property type="evidence" value="ECO:0007669"/>
    <property type="project" value="InterPro"/>
</dbReference>
<dbReference type="GO" id="GO:0035725">
    <property type="term" value="P:sodium ion transmembrane transport"/>
    <property type="evidence" value="ECO:0007669"/>
    <property type="project" value="TreeGrafter"/>
</dbReference>
<dbReference type="Pfam" id="PF07885">
    <property type="entry name" value="Ion_trans_2"/>
    <property type="match status" value="1"/>
</dbReference>
<dbReference type="SUPFAM" id="SSF81324">
    <property type="entry name" value="Voltage-gated potassium channels"/>
    <property type="match status" value="1"/>
</dbReference>
<keyword evidence="1" id="KW-0407">Ion channel</keyword>
<evidence type="ECO:0000313" key="7">
    <source>
        <dbReference type="Proteomes" id="UP000187209"/>
    </source>
</evidence>
<dbReference type="InterPro" id="IPR051413">
    <property type="entry name" value="K/Na_HCN_channel"/>
</dbReference>
<comment type="caution">
    <text evidence="6">The sequence shown here is derived from an EMBL/GenBank/DDBJ whole genome shotgun (WGS) entry which is preliminary data.</text>
</comment>
<dbReference type="InterPro" id="IPR018490">
    <property type="entry name" value="cNMP-bd_dom_sf"/>
</dbReference>
<feature type="domain" description="CCHC-type" evidence="5">
    <location>
        <begin position="517"/>
        <end position="533"/>
    </location>
</feature>
<feature type="transmembrane region" description="Helical" evidence="3">
    <location>
        <begin position="69"/>
        <end position="89"/>
    </location>
</feature>
<dbReference type="Pfam" id="PF00098">
    <property type="entry name" value="zf-CCHC"/>
    <property type="match status" value="1"/>
</dbReference>
<dbReference type="PANTHER" id="PTHR45689">
    <property type="entry name" value="I[[H]] CHANNEL, ISOFORM E"/>
    <property type="match status" value="1"/>
</dbReference>
<dbReference type="CDD" id="cd00038">
    <property type="entry name" value="CAP_ED"/>
    <property type="match status" value="1"/>
</dbReference>
<keyword evidence="1" id="KW-0406">Ion transport</keyword>
<dbReference type="PANTHER" id="PTHR45689:SF5">
    <property type="entry name" value="I[[H]] CHANNEL, ISOFORM E"/>
    <property type="match status" value="1"/>
</dbReference>
<dbReference type="Gene3D" id="1.10.287.630">
    <property type="entry name" value="Helix hairpin bin"/>
    <property type="match status" value="1"/>
</dbReference>
<dbReference type="AlphaFoldDB" id="A0A1R2BJ16"/>
<dbReference type="InterPro" id="IPR003938">
    <property type="entry name" value="K_chnl_volt-dep_EAG/ELK/ERG"/>
</dbReference>
<dbReference type="PRINTS" id="PR01463">
    <property type="entry name" value="EAGCHANLFMLY"/>
</dbReference>